<dbReference type="KEGG" id="vg:26630603"/>
<reference evidence="1 2" key="1">
    <citation type="submission" date="2015-02" db="EMBL/GenBank/DDBJ databases">
        <title>Complete Genome Sequence of the Acinetobacter phage YMC11/12/R2315.</title>
        <authorList>
            <person name="Jeon J."/>
            <person name="Yong D."/>
            <person name="Lee K."/>
        </authorList>
    </citation>
    <scope>NUCLEOTIDE SEQUENCE [LARGE SCALE GENOMIC DNA]</scope>
</reference>
<evidence type="ECO:0000313" key="1">
    <source>
        <dbReference type="EMBL" id="AJT61316.1"/>
    </source>
</evidence>
<dbReference type="EMBL" id="KP861229">
    <property type="protein sequence ID" value="AJT61316.1"/>
    <property type="molecule type" value="Genomic_DNA"/>
</dbReference>
<gene>
    <name evidence="1" type="ORF">ABA2315_00850</name>
</gene>
<organism evidence="1 2">
    <name type="scientific">Acinetobacter phage YMC11/12/R2315</name>
    <dbReference type="NCBI Taxonomy" id="1628720"/>
    <lineage>
        <taxon>Viruses</taxon>
        <taxon>Duplodnaviria</taxon>
        <taxon>Heunggongvirae</taxon>
        <taxon>Uroviricota</taxon>
        <taxon>Caudoviricetes</taxon>
        <taxon>Obolenskvirus</taxon>
        <taxon>Obolenskvirus AbC62</taxon>
    </lineage>
</organism>
<dbReference type="Proteomes" id="UP000201783">
    <property type="component" value="Segment"/>
</dbReference>
<sequence>MLPMPSGVGISYKEVAVDQTFGFNGSDLSNFNNGVFYSG</sequence>
<name>A0A0D4DBW1_9CAUD</name>
<protein>
    <submittedName>
        <fullName evidence="1">Uncharacterized protein</fullName>
    </submittedName>
</protein>
<dbReference type="GeneID" id="26630603"/>
<accession>A0A0D4DBW1</accession>
<dbReference type="RefSeq" id="YP_009203604.1">
    <property type="nucleotide sequence ID" value="NC_028855.1"/>
</dbReference>
<proteinExistence type="predicted"/>
<evidence type="ECO:0000313" key="2">
    <source>
        <dbReference type="Proteomes" id="UP000201783"/>
    </source>
</evidence>